<feature type="transmembrane region" description="Helical" evidence="1">
    <location>
        <begin position="99"/>
        <end position="120"/>
    </location>
</feature>
<sequence length="162" mass="18196">LALVSVDADRRSLRAEHVFDLDEFGAKLRNGGSGLDLWERIAVGRHPSVEYPWKKKATRRAVAMDLLEVVDTTRVGSYCDLTGVVSSVFPIADKRKREMAFVGLLGSSGFASFVVFGSVWPNYKGHVMPEAFLTARLQRTERGLVLDQRKGRVWMHEMKVSE</sequence>
<comment type="caution">
    <text evidence="2">The sequence shown here is derived from an EMBL/GenBank/DDBJ whole genome shotgun (WGS) entry which is preliminary data.</text>
</comment>
<evidence type="ECO:0000313" key="2">
    <source>
        <dbReference type="EMBL" id="KKM17099.1"/>
    </source>
</evidence>
<reference evidence="2" key="1">
    <citation type="journal article" date="2015" name="Nature">
        <title>Complex archaea that bridge the gap between prokaryotes and eukaryotes.</title>
        <authorList>
            <person name="Spang A."/>
            <person name="Saw J.H."/>
            <person name="Jorgensen S.L."/>
            <person name="Zaremba-Niedzwiedzka K."/>
            <person name="Martijn J."/>
            <person name="Lind A.E."/>
            <person name="van Eijk R."/>
            <person name="Schleper C."/>
            <person name="Guy L."/>
            <person name="Ettema T.J."/>
        </authorList>
    </citation>
    <scope>NUCLEOTIDE SEQUENCE</scope>
</reference>
<proteinExistence type="predicted"/>
<keyword evidence="1" id="KW-1133">Transmembrane helix</keyword>
<keyword evidence="1" id="KW-0472">Membrane</keyword>
<keyword evidence="1" id="KW-0812">Transmembrane</keyword>
<protein>
    <submittedName>
        <fullName evidence="2">Uncharacterized protein</fullName>
    </submittedName>
</protein>
<evidence type="ECO:0000256" key="1">
    <source>
        <dbReference type="SAM" id="Phobius"/>
    </source>
</evidence>
<name>A0A0F9IBK8_9ZZZZ</name>
<feature type="non-terminal residue" evidence="2">
    <location>
        <position position="1"/>
    </location>
</feature>
<dbReference type="AlphaFoldDB" id="A0A0F9IBK8"/>
<organism evidence="2">
    <name type="scientific">marine sediment metagenome</name>
    <dbReference type="NCBI Taxonomy" id="412755"/>
    <lineage>
        <taxon>unclassified sequences</taxon>
        <taxon>metagenomes</taxon>
        <taxon>ecological metagenomes</taxon>
    </lineage>
</organism>
<accession>A0A0F9IBK8</accession>
<dbReference type="EMBL" id="LAZR01014526">
    <property type="protein sequence ID" value="KKM17099.1"/>
    <property type="molecule type" value="Genomic_DNA"/>
</dbReference>
<gene>
    <name evidence="2" type="ORF">LCGC14_1679120</name>
</gene>